<name>A0A6N2C4A1_SOLCI</name>
<accession>A0A6N2C4A1</accession>
<proteinExistence type="predicted"/>
<sequence>MYTWDARKNLVILTTFEKKSSATLSGWIKNVWDSSERPHWMLPHGFGQLGLYWSTHKIKAISDQAKNARGSLKGGSLHIVGAKSI</sequence>
<organism evidence="1">
    <name type="scientific">Solanum chilense</name>
    <name type="common">Tomato</name>
    <name type="synonym">Lycopersicon chilense</name>
    <dbReference type="NCBI Taxonomy" id="4083"/>
    <lineage>
        <taxon>Eukaryota</taxon>
        <taxon>Viridiplantae</taxon>
        <taxon>Streptophyta</taxon>
        <taxon>Embryophyta</taxon>
        <taxon>Tracheophyta</taxon>
        <taxon>Spermatophyta</taxon>
        <taxon>Magnoliopsida</taxon>
        <taxon>eudicotyledons</taxon>
        <taxon>Gunneridae</taxon>
        <taxon>Pentapetalae</taxon>
        <taxon>asterids</taxon>
        <taxon>lamiids</taxon>
        <taxon>Solanales</taxon>
        <taxon>Solanaceae</taxon>
        <taxon>Solanoideae</taxon>
        <taxon>Solaneae</taxon>
        <taxon>Solanum</taxon>
        <taxon>Solanum subgen. Lycopersicon</taxon>
    </lineage>
</organism>
<protein>
    <submittedName>
        <fullName evidence="1">Uncharacterized protein</fullName>
    </submittedName>
</protein>
<comment type="caution">
    <text evidence="1">The sequence shown here is derived from an EMBL/GenBank/DDBJ whole genome shotgun (WGS) entry which is preliminary data.</text>
</comment>
<dbReference type="EMBL" id="RXGB01000832">
    <property type="protein sequence ID" value="TMX01566.1"/>
    <property type="molecule type" value="Genomic_DNA"/>
</dbReference>
<evidence type="ECO:0000313" key="1">
    <source>
        <dbReference type="EMBL" id="TMX01566.1"/>
    </source>
</evidence>
<reference evidence="1" key="1">
    <citation type="submission" date="2019-05" db="EMBL/GenBank/DDBJ databases">
        <title>The de novo reference genome and transcriptome assemblies of the wild tomato species Solanum chilense.</title>
        <authorList>
            <person name="Stam R."/>
            <person name="Nosenko T."/>
            <person name="Hoerger A.C."/>
            <person name="Stephan W."/>
            <person name="Seidel M.A."/>
            <person name="Kuhn J.M.M."/>
            <person name="Haberer G."/>
            <person name="Tellier A."/>
        </authorList>
    </citation>
    <scope>NUCLEOTIDE SEQUENCE</scope>
    <source>
        <tissue evidence="1">Mature leaves</tissue>
    </source>
</reference>
<gene>
    <name evidence="1" type="ORF">EJD97_024275</name>
</gene>
<dbReference type="AlphaFoldDB" id="A0A6N2C4A1"/>